<organism evidence="1 2">
    <name type="scientific">Solanum verrucosum</name>
    <dbReference type="NCBI Taxonomy" id="315347"/>
    <lineage>
        <taxon>Eukaryota</taxon>
        <taxon>Viridiplantae</taxon>
        <taxon>Streptophyta</taxon>
        <taxon>Embryophyta</taxon>
        <taxon>Tracheophyta</taxon>
        <taxon>Spermatophyta</taxon>
        <taxon>Magnoliopsida</taxon>
        <taxon>eudicotyledons</taxon>
        <taxon>Gunneridae</taxon>
        <taxon>Pentapetalae</taxon>
        <taxon>asterids</taxon>
        <taxon>lamiids</taxon>
        <taxon>Solanales</taxon>
        <taxon>Solanaceae</taxon>
        <taxon>Solanoideae</taxon>
        <taxon>Solaneae</taxon>
        <taxon>Solanum</taxon>
    </lineage>
</organism>
<evidence type="ECO:0000313" key="2">
    <source>
        <dbReference type="Proteomes" id="UP001234989"/>
    </source>
</evidence>
<dbReference type="Proteomes" id="UP001234989">
    <property type="component" value="Chromosome 11"/>
</dbReference>
<name>A0AAF0UYE3_SOLVR</name>
<reference evidence="1" key="1">
    <citation type="submission" date="2023-08" db="EMBL/GenBank/DDBJ databases">
        <title>A de novo genome assembly of Solanum verrucosum Schlechtendal, a Mexican diploid species geographically isolated from the other diploid A-genome species in potato relatives.</title>
        <authorList>
            <person name="Hosaka K."/>
        </authorList>
    </citation>
    <scope>NUCLEOTIDE SEQUENCE</scope>
    <source>
        <tissue evidence="1">Young leaves</tissue>
    </source>
</reference>
<proteinExistence type="predicted"/>
<accession>A0AAF0UYE3</accession>
<keyword evidence="2" id="KW-1185">Reference proteome</keyword>
<gene>
    <name evidence="1" type="ORF">MTR67_048177</name>
</gene>
<dbReference type="EMBL" id="CP133622">
    <property type="protein sequence ID" value="WMV54792.1"/>
    <property type="molecule type" value="Genomic_DNA"/>
</dbReference>
<dbReference type="AlphaFoldDB" id="A0AAF0UYE3"/>
<sequence length="75" mass="8567">MELFGGCFKQVLGLFGCFSYGEDEGRKWVVSGRLVVSLLVAFGSDLGVVSGKKRHWEREDGFWRFFGGVFFKDEY</sequence>
<protein>
    <submittedName>
        <fullName evidence="1">Uncharacterized protein</fullName>
    </submittedName>
</protein>
<evidence type="ECO:0000313" key="1">
    <source>
        <dbReference type="EMBL" id="WMV54792.1"/>
    </source>
</evidence>